<keyword evidence="4" id="KW-1185">Reference proteome</keyword>
<sequence>MEAFAERLMRSTVVVERVVVSRQSRRVRAGRNGGGLVVAVTGASSGVGRLLASRLVASGDVAEVVGLDDVRGDVDGVTWRVIDLTDPAIVTRLAGVDAVVHTAVDTGITDDPAVRSHRNVRGAQAVLTAAAAAGVRHVAVVSSAMVYGAEPDNPVPLDEDAPLRAEPDGSVISDLLEVEDLCARAPRSHPGTAVTVVRPAAVVGPGVDTVLTRHFEAPRLLVVRGSEPAWQFCHVDDLASALEFVVLNSVEGPVTVASDGHLDQQTVEELSGRSRIELPASFAFGTAQRLHRLGVTPAPASELHFVTRPWVVTGARLREAGWKPGYDNAAALRSLMDEVSGRHALASRRIGRRETATAATIGAAGATVAILGTAVVVRKARRRKRG</sequence>
<evidence type="ECO:0000256" key="1">
    <source>
        <dbReference type="SAM" id="Phobius"/>
    </source>
</evidence>
<comment type="caution">
    <text evidence="3">The sequence shown here is derived from an EMBL/GenBank/DDBJ whole genome shotgun (WGS) entry which is preliminary data.</text>
</comment>
<organism evidence="3 4">
    <name type="scientific">Jiangella asiatica</name>
    <dbReference type="NCBI Taxonomy" id="2530372"/>
    <lineage>
        <taxon>Bacteria</taxon>
        <taxon>Bacillati</taxon>
        <taxon>Actinomycetota</taxon>
        <taxon>Actinomycetes</taxon>
        <taxon>Jiangellales</taxon>
        <taxon>Jiangellaceae</taxon>
        <taxon>Jiangella</taxon>
    </lineage>
</organism>
<keyword evidence="1" id="KW-1133">Transmembrane helix</keyword>
<name>A0A4V2YZ31_9ACTN</name>
<dbReference type="InParanoid" id="A0A4V2YZ31"/>
<dbReference type="Gene3D" id="3.40.50.720">
    <property type="entry name" value="NAD(P)-binding Rossmann-like Domain"/>
    <property type="match status" value="1"/>
</dbReference>
<keyword evidence="1" id="KW-0472">Membrane</keyword>
<dbReference type="Pfam" id="PF01370">
    <property type="entry name" value="Epimerase"/>
    <property type="match status" value="1"/>
</dbReference>
<gene>
    <name evidence="3" type="ORF">E1269_31305</name>
</gene>
<feature type="domain" description="NAD-dependent epimerase/dehydratase" evidence="2">
    <location>
        <begin position="38"/>
        <end position="251"/>
    </location>
</feature>
<dbReference type="SUPFAM" id="SSF51735">
    <property type="entry name" value="NAD(P)-binding Rossmann-fold domains"/>
    <property type="match status" value="1"/>
</dbReference>
<evidence type="ECO:0000313" key="3">
    <source>
        <dbReference type="EMBL" id="TDD95397.1"/>
    </source>
</evidence>
<dbReference type="AlphaFoldDB" id="A0A4V2YZ31"/>
<proteinExistence type="predicted"/>
<protein>
    <submittedName>
        <fullName evidence="3">NAD-dependent epimerase/dehydratase family protein</fullName>
    </submittedName>
</protein>
<dbReference type="OrthoDB" id="9795501at2"/>
<dbReference type="Proteomes" id="UP000294739">
    <property type="component" value="Unassembled WGS sequence"/>
</dbReference>
<dbReference type="PANTHER" id="PTHR43245">
    <property type="entry name" value="BIFUNCTIONAL POLYMYXIN RESISTANCE PROTEIN ARNA"/>
    <property type="match status" value="1"/>
</dbReference>
<dbReference type="EMBL" id="SMKZ01000093">
    <property type="protein sequence ID" value="TDD95397.1"/>
    <property type="molecule type" value="Genomic_DNA"/>
</dbReference>
<evidence type="ECO:0000259" key="2">
    <source>
        <dbReference type="Pfam" id="PF01370"/>
    </source>
</evidence>
<dbReference type="PANTHER" id="PTHR43245:SF52">
    <property type="entry name" value="NAD-DEPENDENT EPIMERASE_DEHYDRATASE"/>
    <property type="match status" value="1"/>
</dbReference>
<dbReference type="InterPro" id="IPR001509">
    <property type="entry name" value="Epimerase_deHydtase"/>
</dbReference>
<keyword evidence="1" id="KW-0812">Transmembrane</keyword>
<accession>A0A4V2YZ31</accession>
<dbReference type="InterPro" id="IPR050177">
    <property type="entry name" value="Lipid_A_modif_metabolic_enz"/>
</dbReference>
<feature type="transmembrane region" description="Helical" evidence="1">
    <location>
        <begin position="356"/>
        <end position="377"/>
    </location>
</feature>
<reference evidence="3 4" key="1">
    <citation type="submission" date="2019-03" db="EMBL/GenBank/DDBJ databases">
        <title>Draft genome sequences of novel Actinobacteria.</title>
        <authorList>
            <person name="Sahin N."/>
            <person name="Ay H."/>
            <person name="Saygin H."/>
        </authorList>
    </citation>
    <scope>NUCLEOTIDE SEQUENCE [LARGE SCALE GENOMIC DNA]</scope>
    <source>
        <strain evidence="3 4">5K138</strain>
    </source>
</reference>
<evidence type="ECO:0000313" key="4">
    <source>
        <dbReference type="Proteomes" id="UP000294739"/>
    </source>
</evidence>
<dbReference type="InterPro" id="IPR036291">
    <property type="entry name" value="NAD(P)-bd_dom_sf"/>
</dbReference>